<comment type="caution">
    <text evidence="1">The sequence shown here is derived from an EMBL/GenBank/DDBJ whole genome shotgun (WGS) entry which is preliminary data.</text>
</comment>
<reference evidence="1 2" key="1">
    <citation type="submission" date="2015-02" db="EMBL/GenBank/DDBJ databases">
        <title>Draft genome of a novel marine cyanobacterium (Chroococcales) isolated from South Atlantic Ocean.</title>
        <authorList>
            <person name="Rigonato J."/>
            <person name="Alvarenga D.O."/>
            <person name="Branco L.H."/>
            <person name="Varani A.M."/>
            <person name="Brandini F.P."/>
            <person name="Fiore M.F."/>
        </authorList>
    </citation>
    <scope>NUCLEOTIDE SEQUENCE [LARGE SCALE GENOMIC DNA]</scope>
    <source>
        <strain evidence="1 2">CENA595</strain>
    </source>
</reference>
<dbReference type="AlphaFoldDB" id="A0A0D8ZYC1"/>
<protein>
    <submittedName>
        <fullName evidence="1">Uncharacterized protein</fullName>
    </submittedName>
</protein>
<evidence type="ECO:0000313" key="1">
    <source>
        <dbReference type="EMBL" id="KJH72196.1"/>
    </source>
</evidence>
<dbReference type="STRING" id="1618023.UH38_09040"/>
<sequence>MRPRIKDKLLGKAMQIAAFTTVKNKQSIKLIIADSLVQVATSAIGFSYGFIIAYNFCRQTKAVF</sequence>
<accession>A0A0D8ZYC1</accession>
<name>A0A0D8ZYC1_9CYAN</name>
<organism evidence="1 2">
    <name type="scientific">Aliterella atlantica CENA595</name>
    <dbReference type="NCBI Taxonomy" id="1618023"/>
    <lineage>
        <taxon>Bacteria</taxon>
        <taxon>Bacillati</taxon>
        <taxon>Cyanobacteriota</taxon>
        <taxon>Cyanophyceae</taxon>
        <taxon>Chroococcidiopsidales</taxon>
        <taxon>Aliterellaceae</taxon>
        <taxon>Aliterella</taxon>
    </lineage>
</organism>
<proteinExistence type="predicted"/>
<dbReference type="EMBL" id="JYON01000007">
    <property type="protein sequence ID" value="KJH72196.1"/>
    <property type="molecule type" value="Genomic_DNA"/>
</dbReference>
<evidence type="ECO:0000313" key="2">
    <source>
        <dbReference type="Proteomes" id="UP000032452"/>
    </source>
</evidence>
<keyword evidence="2" id="KW-1185">Reference proteome</keyword>
<gene>
    <name evidence="1" type="ORF">UH38_09040</name>
</gene>
<dbReference type="Proteomes" id="UP000032452">
    <property type="component" value="Unassembled WGS sequence"/>
</dbReference>